<dbReference type="Proteomes" id="UP001208570">
    <property type="component" value="Unassembled WGS sequence"/>
</dbReference>
<name>A0AAD9K136_9ANNE</name>
<organism evidence="10 11">
    <name type="scientific">Paralvinella palmiformis</name>
    <dbReference type="NCBI Taxonomy" id="53620"/>
    <lineage>
        <taxon>Eukaryota</taxon>
        <taxon>Metazoa</taxon>
        <taxon>Spiralia</taxon>
        <taxon>Lophotrochozoa</taxon>
        <taxon>Annelida</taxon>
        <taxon>Polychaeta</taxon>
        <taxon>Sedentaria</taxon>
        <taxon>Canalipalpata</taxon>
        <taxon>Terebellida</taxon>
        <taxon>Terebelliformia</taxon>
        <taxon>Alvinellidae</taxon>
        <taxon>Paralvinella</taxon>
    </lineage>
</organism>
<keyword evidence="6" id="KW-0675">Receptor</keyword>
<feature type="transmembrane region" description="Helical" evidence="8">
    <location>
        <begin position="205"/>
        <end position="229"/>
    </location>
</feature>
<comment type="caution">
    <text evidence="10">The sequence shown here is derived from an EMBL/GenBank/DDBJ whole genome shotgun (WGS) entry which is preliminary data.</text>
</comment>
<evidence type="ECO:0000256" key="3">
    <source>
        <dbReference type="ARBA" id="ARBA00022989"/>
    </source>
</evidence>
<keyword evidence="4" id="KW-0297">G-protein coupled receptor</keyword>
<feature type="transmembrane region" description="Helical" evidence="8">
    <location>
        <begin position="319"/>
        <end position="340"/>
    </location>
</feature>
<dbReference type="GO" id="GO:0005886">
    <property type="term" value="C:plasma membrane"/>
    <property type="evidence" value="ECO:0007669"/>
    <property type="project" value="TreeGrafter"/>
</dbReference>
<accession>A0AAD9K136</accession>
<dbReference type="Gene3D" id="1.20.1070.10">
    <property type="entry name" value="Rhodopsin 7-helix transmembrane proteins"/>
    <property type="match status" value="1"/>
</dbReference>
<dbReference type="EMBL" id="JAODUP010000087">
    <property type="protein sequence ID" value="KAK2163009.1"/>
    <property type="molecule type" value="Genomic_DNA"/>
</dbReference>
<sequence>MGSSPEDWSQPEEMANNVTVGNETANWNDSQVSTSVLFILVDLLDLYYVPTIIVMGLVGNLISFAIFIFSVLKKLSLSVYLATLAVSDCLFLLSLAVVWTDHSGLGLFHRPGWCQVTVYVSYVCSFLSVWCIVSYTIERYIAICHPMLCTKMCTTGRARIVVVGLCTTSLSIYACSLRISGMALYEEGELCTPYLSPDYYPVHLALTYADTVVSFFVPFFVILVFNVLIFRKIRFFYNQENEHVPIASLQHCPPHCHRHPNASEICQHNQAQVKVTKSMFIMSTMFLIISLPSYVIRVWVFVADLLLGGFRSSLQDALLQQLCQCLFYLNYCINIVLYLVCWSKFRRICYEVVSSSKRRICRWLSWKHDVRLPQHDVGLFRGDIMLN</sequence>
<dbReference type="InterPro" id="IPR000276">
    <property type="entry name" value="GPCR_Rhodpsn"/>
</dbReference>
<keyword evidence="7" id="KW-0807">Transducer</keyword>
<evidence type="ECO:0000256" key="5">
    <source>
        <dbReference type="ARBA" id="ARBA00023136"/>
    </source>
</evidence>
<evidence type="ECO:0000313" key="10">
    <source>
        <dbReference type="EMBL" id="KAK2163009.1"/>
    </source>
</evidence>
<evidence type="ECO:0000256" key="7">
    <source>
        <dbReference type="ARBA" id="ARBA00023224"/>
    </source>
</evidence>
<dbReference type="PROSITE" id="PS50262">
    <property type="entry name" value="G_PROTEIN_RECEP_F1_2"/>
    <property type="match status" value="1"/>
</dbReference>
<dbReference type="Pfam" id="PF00001">
    <property type="entry name" value="7tm_1"/>
    <property type="match status" value="1"/>
</dbReference>
<reference evidence="10" key="1">
    <citation type="journal article" date="2023" name="Mol. Biol. Evol.">
        <title>Third-Generation Sequencing Reveals the Adaptive Role of the Epigenome in Three Deep-Sea Polychaetes.</title>
        <authorList>
            <person name="Perez M."/>
            <person name="Aroh O."/>
            <person name="Sun Y."/>
            <person name="Lan Y."/>
            <person name="Juniper S.K."/>
            <person name="Young C.R."/>
            <person name="Angers B."/>
            <person name="Qian P.Y."/>
        </authorList>
    </citation>
    <scope>NUCLEOTIDE SEQUENCE</scope>
    <source>
        <strain evidence="10">P08H-3</strain>
    </source>
</reference>
<dbReference type="SUPFAM" id="SSF81321">
    <property type="entry name" value="Family A G protein-coupled receptor-like"/>
    <property type="match status" value="1"/>
</dbReference>
<feature type="transmembrane region" description="Helical" evidence="8">
    <location>
        <begin position="119"/>
        <end position="137"/>
    </location>
</feature>
<evidence type="ECO:0000256" key="1">
    <source>
        <dbReference type="ARBA" id="ARBA00004141"/>
    </source>
</evidence>
<evidence type="ECO:0000256" key="8">
    <source>
        <dbReference type="SAM" id="Phobius"/>
    </source>
</evidence>
<dbReference type="PANTHER" id="PTHR24243:SF230">
    <property type="entry name" value="G-PROTEIN COUPLED RECEPTORS FAMILY 1 PROFILE DOMAIN-CONTAINING PROTEIN"/>
    <property type="match status" value="1"/>
</dbReference>
<feature type="transmembrane region" description="Helical" evidence="8">
    <location>
        <begin position="79"/>
        <end position="99"/>
    </location>
</feature>
<evidence type="ECO:0000313" key="11">
    <source>
        <dbReference type="Proteomes" id="UP001208570"/>
    </source>
</evidence>
<feature type="transmembrane region" description="Helical" evidence="8">
    <location>
        <begin position="279"/>
        <end position="299"/>
    </location>
</feature>
<dbReference type="PRINTS" id="PR00237">
    <property type="entry name" value="GPCRRHODOPSN"/>
</dbReference>
<evidence type="ECO:0000256" key="6">
    <source>
        <dbReference type="ARBA" id="ARBA00023170"/>
    </source>
</evidence>
<comment type="subcellular location">
    <subcellularLocation>
        <location evidence="1">Membrane</location>
        <topology evidence="1">Multi-pass membrane protein</topology>
    </subcellularLocation>
</comment>
<keyword evidence="2 8" id="KW-0812">Transmembrane</keyword>
<dbReference type="PANTHER" id="PTHR24243">
    <property type="entry name" value="G-PROTEIN COUPLED RECEPTOR"/>
    <property type="match status" value="1"/>
</dbReference>
<gene>
    <name evidence="10" type="ORF">LSH36_87g01024</name>
</gene>
<dbReference type="GO" id="GO:0004930">
    <property type="term" value="F:G protein-coupled receptor activity"/>
    <property type="evidence" value="ECO:0007669"/>
    <property type="project" value="UniProtKB-KW"/>
</dbReference>
<dbReference type="AlphaFoldDB" id="A0AAD9K136"/>
<keyword evidence="11" id="KW-1185">Reference proteome</keyword>
<feature type="transmembrane region" description="Helical" evidence="8">
    <location>
        <begin position="158"/>
        <end position="185"/>
    </location>
</feature>
<feature type="domain" description="G-protein coupled receptors family 1 profile" evidence="9">
    <location>
        <begin position="59"/>
        <end position="338"/>
    </location>
</feature>
<evidence type="ECO:0000256" key="4">
    <source>
        <dbReference type="ARBA" id="ARBA00023040"/>
    </source>
</evidence>
<protein>
    <recommendedName>
        <fullName evidence="9">G-protein coupled receptors family 1 profile domain-containing protein</fullName>
    </recommendedName>
</protein>
<evidence type="ECO:0000256" key="2">
    <source>
        <dbReference type="ARBA" id="ARBA00022692"/>
    </source>
</evidence>
<keyword evidence="3 8" id="KW-1133">Transmembrane helix</keyword>
<evidence type="ECO:0000259" key="9">
    <source>
        <dbReference type="PROSITE" id="PS50262"/>
    </source>
</evidence>
<feature type="transmembrane region" description="Helical" evidence="8">
    <location>
        <begin position="47"/>
        <end position="72"/>
    </location>
</feature>
<dbReference type="InterPro" id="IPR017452">
    <property type="entry name" value="GPCR_Rhodpsn_7TM"/>
</dbReference>
<proteinExistence type="predicted"/>
<keyword evidence="5 8" id="KW-0472">Membrane</keyword>